<name>A0A143YCA5_9LACT</name>
<dbReference type="Proteomes" id="UP000242754">
    <property type="component" value="Unassembled WGS sequence"/>
</dbReference>
<dbReference type="SUPFAM" id="SSF74650">
    <property type="entry name" value="Galactose mutarotase-like"/>
    <property type="match status" value="1"/>
</dbReference>
<dbReference type="CDD" id="cd09024">
    <property type="entry name" value="Aldose_epim_lacX"/>
    <property type="match status" value="1"/>
</dbReference>
<proteinExistence type="predicted"/>
<protein>
    <submittedName>
        <fullName evidence="1">Aldose 1-/glucose-6-phosphate 1-epimerase</fullName>
    </submittedName>
</protein>
<dbReference type="STRING" id="140314.SAMN04488076_10169"/>
<dbReference type="Pfam" id="PF01263">
    <property type="entry name" value="Aldose_epim"/>
    <property type="match status" value="1"/>
</dbReference>
<dbReference type="InterPro" id="IPR014718">
    <property type="entry name" value="GH-type_carb-bd"/>
</dbReference>
<dbReference type="AlphaFoldDB" id="A0A143YCA5"/>
<dbReference type="Gene3D" id="2.70.98.10">
    <property type="match status" value="1"/>
</dbReference>
<organism evidence="1 2">
    <name type="scientific">Trichococcus palustris</name>
    <dbReference type="NCBI Taxonomy" id="140314"/>
    <lineage>
        <taxon>Bacteria</taxon>
        <taxon>Bacillati</taxon>
        <taxon>Bacillota</taxon>
        <taxon>Bacilli</taxon>
        <taxon>Lactobacillales</taxon>
        <taxon>Carnobacteriaceae</taxon>
        <taxon>Trichococcus</taxon>
    </lineage>
</organism>
<accession>A0A143YCA5</accession>
<sequence>MEFVIENQHLTVKVKDVGAEIISVTAKETGIEYIWQGDEKVWNRHAPILFPIVGRLKEDTYHYKGTPYHLTQHGFARDSKFHVHERLSDSITFILQPNERFLSVYPFLFGLQITYRLFKNELVVTYKVKNMDEKTMFFSIGGHPGFNVPLAGETVFTDYAITIEPAIERERIFLRGPFVAAEDSRRVNQNHIPLEHGLFADDAIIFKAGQPMTLTLTSTKDSHGVKMTVKDFDYVGIWTKNQSDATYICIEPWCGLADFTNSDGDIEHKQAIHSLNAGEKFTAEHKIEFF</sequence>
<dbReference type="RefSeq" id="WP_177194297.1">
    <property type="nucleotide sequence ID" value="NZ_FJNE01000002.1"/>
</dbReference>
<reference evidence="1 2" key="1">
    <citation type="submission" date="2016-02" db="EMBL/GenBank/DDBJ databases">
        <authorList>
            <person name="Wen L."/>
            <person name="He K."/>
            <person name="Yang H."/>
        </authorList>
    </citation>
    <scope>NUCLEOTIDE SEQUENCE [LARGE SCALE GENOMIC DNA]</scope>
    <source>
        <strain evidence="1">Trichococcus palustris</strain>
    </source>
</reference>
<evidence type="ECO:0000313" key="1">
    <source>
        <dbReference type="EMBL" id="CZQ85084.1"/>
    </source>
</evidence>
<dbReference type="GO" id="GO:0030246">
    <property type="term" value="F:carbohydrate binding"/>
    <property type="evidence" value="ECO:0007669"/>
    <property type="project" value="InterPro"/>
</dbReference>
<dbReference type="GO" id="GO:0016853">
    <property type="term" value="F:isomerase activity"/>
    <property type="evidence" value="ECO:0007669"/>
    <property type="project" value="InterPro"/>
</dbReference>
<gene>
    <name evidence="1" type="ORF">Tpal_585</name>
</gene>
<evidence type="ECO:0000313" key="2">
    <source>
        <dbReference type="Proteomes" id="UP000242754"/>
    </source>
</evidence>
<keyword evidence="2" id="KW-1185">Reference proteome</keyword>
<dbReference type="InterPro" id="IPR037481">
    <property type="entry name" value="LacX"/>
</dbReference>
<dbReference type="PANTHER" id="PTHR11122">
    <property type="entry name" value="APOSPORY-ASSOCIATED PROTEIN C-RELATED"/>
    <property type="match status" value="1"/>
</dbReference>
<dbReference type="InterPro" id="IPR011013">
    <property type="entry name" value="Gal_mutarotase_sf_dom"/>
</dbReference>
<dbReference type="InterPro" id="IPR008183">
    <property type="entry name" value="Aldose_1/G6P_1-epimerase"/>
</dbReference>
<dbReference type="PANTHER" id="PTHR11122:SF13">
    <property type="entry name" value="GLUCOSE-6-PHOSPHATE 1-EPIMERASE"/>
    <property type="match status" value="1"/>
</dbReference>
<dbReference type="EMBL" id="FJNE01000002">
    <property type="protein sequence ID" value="CZQ85084.1"/>
    <property type="molecule type" value="Genomic_DNA"/>
</dbReference>
<dbReference type="GO" id="GO:0005975">
    <property type="term" value="P:carbohydrate metabolic process"/>
    <property type="evidence" value="ECO:0007669"/>
    <property type="project" value="InterPro"/>
</dbReference>